<keyword evidence="3" id="KW-1185">Reference proteome</keyword>
<feature type="transmembrane region" description="Helical" evidence="1">
    <location>
        <begin position="78"/>
        <end position="97"/>
    </location>
</feature>
<dbReference type="EMBL" id="JAXCGZ010009848">
    <property type="protein sequence ID" value="KAK7076105.1"/>
    <property type="molecule type" value="Genomic_DNA"/>
</dbReference>
<protein>
    <submittedName>
        <fullName evidence="2">Uncharacterized protein</fullName>
    </submittedName>
</protein>
<sequence length="145" mass="15839">MSVDVPLSGTPSPASGDFRNSLFAEHRLSRGTVQANQDDIDRTHDALDASVAKYERNFVSDFSRKISRSGGGGYKNSMGIEALAIFALATFLVRIVADAIQRAQGRSFGFFSAGEYTFNDFSSTVLTLLDSGSRLYGNIKDDYFK</sequence>
<name>A0AAN9A8K3_HALRR</name>
<gene>
    <name evidence="2" type="ORF">SK128_003051</name>
</gene>
<reference evidence="2 3" key="1">
    <citation type="submission" date="2023-11" db="EMBL/GenBank/DDBJ databases">
        <title>Halocaridina rubra genome assembly.</title>
        <authorList>
            <person name="Smith C."/>
        </authorList>
    </citation>
    <scope>NUCLEOTIDE SEQUENCE [LARGE SCALE GENOMIC DNA]</scope>
    <source>
        <strain evidence="2">EP-1</strain>
        <tissue evidence="2">Whole</tissue>
    </source>
</reference>
<comment type="caution">
    <text evidence="2">The sequence shown here is derived from an EMBL/GenBank/DDBJ whole genome shotgun (WGS) entry which is preliminary data.</text>
</comment>
<evidence type="ECO:0000256" key="1">
    <source>
        <dbReference type="SAM" id="Phobius"/>
    </source>
</evidence>
<dbReference type="Proteomes" id="UP001381693">
    <property type="component" value="Unassembled WGS sequence"/>
</dbReference>
<evidence type="ECO:0000313" key="2">
    <source>
        <dbReference type="EMBL" id="KAK7076105.1"/>
    </source>
</evidence>
<keyword evidence="1" id="KW-1133">Transmembrane helix</keyword>
<organism evidence="2 3">
    <name type="scientific">Halocaridina rubra</name>
    <name type="common">Hawaiian red shrimp</name>
    <dbReference type="NCBI Taxonomy" id="373956"/>
    <lineage>
        <taxon>Eukaryota</taxon>
        <taxon>Metazoa</taxon>
        <taxon>Ecdysozoa</taxon>
        <taxon>Arthropoda</taxon>
        <taxon>Crustacea</taxon>
        <taxon>Multicrustacea</taxon>
        <taxon>Malacostraca</taxon>
        <taxon>Eumalacostraca</taxon>
        <taxon>Eucarida</taxon>
        <taxon>Decapoda</taxon>
        <taxon>Pleocyemata</taxon>
        <taxon>Caridea</taxon>
        <taxon>Atyoidea</taxon>
        <taxon>Atyidae</taxon>
        <taxon>Halocaridina</taxon>
    </lineage>
</organism>
<keyword evidence="1" id="KW-0812">Transmembrane</keyword>
<proteinExistence type="predicted"/>
<keyword evidence="1" id="KW-0472">Membrane</keyword>
<accession>A0AAN9A8K3</accession>
<evidence type="ECO:0000313" key="3">
    <source>
        <dbReference type="Proteomes" id="UP001381693"/>
    </source>
</evidence>
<dbReference type="AlphaFoldDB" id="A0AAN9A8K3"/>